<dbReference type="SMART" id="SM01217">
    <property type="entry name" value="Fn3_like"/>
    <property type="match status" value="1"/>
</dbReference>
<evidence type="ECO:0000313" key="5">
    <source>
        <dbReference type="EMBL" id="HGQ36641.1"/>
    </source>
</evidence>
<protein>
    <submittedName>
        <fullName evidence="6">Beta-glucosidase</fullName>
    </submittedName>
</protein>
<dbReference type="GO" id="GO:0005975">
    <property type="term" value="P:carbohydrate metabolic process"/>
    <property type="evidence" value="ECO:0007669"/>
    <property type="project" value="InterPro"/>
</dbReference>
<dbReference type="Gene3D" id="2.60.40.10">
    <property type="entry name" value="Immunoglobulins"/>
    <property type="match status" value="1"/>
</dbReference>
<dbReference type="InterPro" id="IPR026891">
    <property type="entry name" value="Fn3-like"/>
</dbReference>
<dbReference type="EMBL" id="DTCK01000042">
    <property type="protein sequence ID" value="HGQ36641.1"/>
    <property type="molecule type" value="Genomic_DNA"/>
</dbReference>
<dbReference type="InterPro" id="IPR036962">
    <property type="entry name" value="Glyco_hydro_3_N_sf"/>
</dbReference>
<dbReference type="Gene3D" id="3.20.20.300">
    <property type="entry name" value="Glycoside hydrolase, family 3, N-terminal domain"/>
    <property type="match status" value="1"/>
</dbReference>
<name>A0A7C4JKW8_9CREN</name>
<evidence type="ECO:0000313" key="6">
    <source>
        <dbReference type="EMBL" id="HGQ65160.1"/>
    </source>
</evidence>
<reference evidence="6" key="1">
    <citation type="journal article" date="2020" name="mSystems">
        <title>Genome- and Community-Level Interaction Insights into Carbon Utilization and Element Cycling Functions of Hydrothermarchaeota in Hydrothermal Sediment.</title>
        <authorList>
            <person name="Zhou Z."/>
            <person name="Liu Y."/>
            <person name="Xu W."/>
            <person name="Pan J."/>
            <person name="Luo Z.H."/>
            <person name="Li M."/>
        </authorList>
    </citation>
    <scope>NUCLEOTIDE SEQUENCE [LARGE SCALE GENOMIC DNA]</scope>
    <source>
        <strain evidence="6">SpSt-637</strain>
        <strain evidence="5">SpSt-667</strain>
    </source>
</reference>
<comment type="similarity">
    <text evidence="1">Belongs to the glycosyl hydrolase 3 family.</text>
</comment>
<dbReference type="AlphaFoldDB" id="A0A7C4JKW8"/>
<keyword evidence="2" id="KW-0378">Hydrolase</keyword>
<evidence type="ECO:0000259" key="4">
    <source>
        <dbReference type="SMART" id="SM01217"/>
    </source>
</evidence>
<dbReference type="PROSITE" id="PS00775">
    <property type="entry name" value="GLYCOSYL_HYDROL_F3"/>
    <property type="match status" value="1"/>
</dbReference>
<comment type="caution">
    <text evidence="6">The sequence shown here is derived from an EMBL/GenBank/DDBJ whole genome shotgun (WGS) entry which is preliminary data.</text>
</comment>
<feature type="domain" description="Fibronectin type III-like" evidence="4">
    <location>
        <begin position="643"/>
        <end position="712"/>
    </location>
</feature>
<dbReference type="PRINTS" id="PR00133">
    <property type="entry name" value="GLHYDRLASE3"/>
</dbReference>
<dbReference type="Gene3D" id="3.40.50.1700">
    <property type="entry name" value="Glycoside hydrolase family 3 C-terminal domain"/>
    <property type="match status" value="1"/>
</dbReference>
<dbReference type="InterPro" id="IPR013783">
    <property type="entry name" value="Ig-like_fold"/>
</dbReference>
<dbReference type="GO" id="GO:0004553">
    <property type="term" value="F:hydrolase activity, hydrolyzing O-glycosyl compounds"/>
    <property type="evidence" value="ECO:0007669"/>
    <property type="project" value="InterPro"/>
</dbReference>
<gene>
    <name evidence="6" type="ORF">ENU08_07945</name>
    <name evidence="5" type="ORF">ENU41_08230</name>
</gene>
<dbReference type="Pfam" id="PF00933">
    <property type="entry name" value="Glyco_hydro_3"/>
    <property type="match status" value="1"/>
</dbReference>
<keyword evidence="3" id="KW-0119">Carbohydrate metabolism</keyword>
<proteinExistence type="inferred from homology"/>
<dbReference type="InterPro" id="IPR036881">
    <property type="entry name" value="Glyco_hydro_3_C_sf"/>
</dbReference>
<organism evidence="6">
    <name type="scientific">Ignisphaera aggregans</name>
    <dbReference type="NCBI Taxonomy" id="334771"/>
    <lineage>
        <taxon>Archaea</taxon>
        <taxon>Thermoproteota</taxon>
        <taxon>Thermoprotei</taxon>
        <taxon>Desulfurococcales</taxon>
        <taxon>Desulfurococcaceae</taxon>
        <taxon>Ignisphaera</taxon>
    </lineage>
</organism>
<dbReference type="InterPro" id="IPR001764">
    <property type="entry name" value="Glyco_hydro_3_N"/>
</dbReference>
<dbReference type="EMBL" id="DTBD01000071">
    <property type="protein sequence ID" value="HGQ65160.1"/>
    <property type="molecule type" value="Genomic_DNA"/>
</dbReference>
<dbReference type="Pfam" id="PF14310">
    <property type="entry name" value="Fn3-like"/>
    <property type="match status" value="1"/>
</dbReference>
<dbReference type="InterPro" id="IPR019800">
    <property type="entry name" value="Glyco_hydro_3_AS"/>
</dbReference>
<dbReference type="PANTHER" id="PTHR42715">
    <property type="entry name" value="BETA-GLUCOSIDASE"/>
    <property type="match status" value="1"/>
</dbReference>
<dbReference type="SUPFAM" id="SSF52279">
    <property type="entry name" value="Beta-D-glucan exohydrolase, C-terminal domain"/>
    <property type="match status" value="1"/>
</dbReference>
<dbReference type="SUPFAM" id="SSF51445">
    <property type="entry name" value="(Trans)glycosidases"/>
    <property type="match status" value="1"/>
</dbReference>
<evidence type="ECO:0000256" key="1">
    <source>
        <dbReference type="ARBA" id="ARBA00005336"/>
    </source>
</evidence>
<evidence type="ECO:0000256" key="2">
    <source>
        <dbReference type="ARBA" id="ARBA00022801"/>
    </source>
</evidence>
<dbReference type="Pfam" id="PF01915">
    <property type="entry name" value="Glyco_hydro_3_C"/>
    <property type="match status" value="1"/>
</dbReference>
<dbReference type="InterPro" id="IPR017853">
    <property type="entry name" value="GH"/>
</dbReference>
<dbReference type="InterPro" id="IPR002772">
    <property type="entry name" value="Glyco_hydro_3_C"/>
</dbReference>
<accession>A0A7C4JKW8</accession>
<sequence>MNLDNIVKELTLEEKITLLVGAGISKTILGAAGETRAIQRIAIPSVVLSDGPAGVRIYPARLSDKKTYITTAFPNAVLLASTWNIELIEKVGKAIGEEAKEYGVDVMLAPGLNIHRIPLCGRNFEYFSEDPLLSGEIAAAYVRGIQSVGVGATLKHFVANDQETNRFFINVIASERALREIYLRAFEIAIEKSNPWAIMAAYNKLNGRYCSQSPWLLTKVLREEWKYEGLVMTDWWAGDDPIEQIKAGINLIMPGDDNIVKRLLEAYKQGLLDEKTVNDRVSRVLNLVLKSLKYQGYTPSFKPDLEKHSEIAYEAAVEGFVLLKNDNALPLSSSARIAVFGKGSYFTVKGGLGSGNTYPKHVVSVVDGLRGRGITIDEELDNIYRKVLPSFWGNVDFMNSIRRSRIDLIKEADALGVSWLLIDFTEHMLEYLNNLHVPENFLDINVLEGIAYRNDVALITISRISGEGFDRLPLKGDFYLRDDEFDLIKKVSEVFHRFNKKVVTILNVPGPIEIDSWRDLVDAILVVWLPGQEAGRAIADVLLGRNSPSGRLPLSWPNNLYEIPTMRGFPGEPKNNPVKVVYGEDVYVGYRYYDTFNVEPAYEFGYGLSYTEFEYRDLEIRKENDMVKVKLKVINVGRYPGKEVVQVYIKPPQGRIDKPIQELKGFQKTKLLNPGCEEEVEIVIPIKYLSSFAEGKWTVERGIYEVRVGSSSRRIKLSGYLELENDICFDVSWNRTRCNEGN</sequence>
<evidence type="ECO:0000256" key="3">
    <source>
        <dbReference type="ARBA" id="ARBA00023277"/>
    </source>
</evidence>
<dbReference type="InterPro" id="IPR050288">
    <property type="entry name" value="Cellulose_deg_GH3"/>
</dbReference>
<dbReference type="PANTHER" id="PTHR42715:SF10">
    <property type="entry name" value="BETA-GLUCOSIDASE"/>
    <property type="match status" value="1"/>
</dbReference>